<accession>A0A642UF53</accession>
<keyword evidence="4 11" id="KW-0812">Transmembrane</keyword>
<evidence type="ECO:0000256" key="3">
    <source>
        <dbReference type="ARBA" id="ARBA00022448"/>
    </source>
</evidence>
<dbReference type="PROSITE" id="PS00951">
    <property type="entry name" value="ER_LUMEN_RECEPTOR_1"/>
    <property type="match status" value="1"/>
</dbReference>
<comment type="similarity">
    <text evidence="2">Belongs to the ERD2 family.</text>
</comment>
<feature type="transmembrane region" description="Helical" evidence="11">
    <location>
        <begin position="178"/>
        <end position="199"/>
    </location>
</feature>
<feature type="transmembrane region" description="Helical" evidence="11">
    <location>
        <begin position="150"/>
        <end position="172"/>
    </location>
</feature>
<evidence type="ECO:0000256" key="6">
    <source>
        <dbReference type="ARBA" id="ARBA00022892"/>
    </source>
</evidence>
<organism evidence="12 13">
    <name type="scientific">Diutina rugosa</name>
    <name type="common">Yeast</name>
    <name type="synonym">Candida rugosa</name>
    <dbReference type="NCBI Taxonomy" id="5481"/>
    <lineage>
        <taxon>Eukaryota</taxon>
        <taxon>Fungi</taxon>
        <taxon>Dikarya</taxon>
        <taxon>Ascomycota</taxon>
        <taxon>Saccharomycotina</taxon>
        <taxon>Pichiomycetes</taxon>
        <taxon>Debaryomycetaceae</taxon>
        <taxon>Diutina</taxon>
    </lineage>
</organism>
<keyword evidence="8 11" id="KW-1133">Transmembrane helix</keyword>
<protein>
    <recommendedName>
        <fullName evidence="14">ER lumen protein-retaining receptor</fullName>
    </recommendedName>
</protein>
<evidence type="ECO:0000313" key="13">
    <source>
        <dbReference type="Proteomes" id="UP000449547"/>
    </source>
</evidence>
<dbReference type="PANTHER" id="PTHR10585">
    <property type="entry name" value="ER LUMEN PROTEIN RETAINING RECEPTOR"/>
    <property type="match status" value="1"/>
</dbReference>
<evidence type="ECO:0000256" key="8">
    <source>
        <dbReference type="ARBA" id="ARBA00022989"/>
    </source>
</evidence>
<feature type="transmembrane region" description="Helical" evidence="11">
    <location>
        <begin position="117"/>
        <end position="138"/>
    </location>
</feature>
<dbReference type="OMA" id="WKSRSCE"/>
<evidence type="ECO:0000256" key="9">
    <source>
        <dbReference type="ARBA" id="ARBA00023136"/>
    </source>
</evidence>
<dbReference type="GO" id="GO:0005789">
    <property type="term" value="C:endoplasmic reticulum membrane"/>
    <property type="evidence" value="ECO:0007669"/>
    <property type="project" value="UniProtKB-SubCell"/>
</dbReference>
<dbReference type="GO" id="GO:0016192">
    <property type="term" value="P:vesicle-mediated transport"/>
    <property type="evidence" value="ECO:0007669"/>
    <property type="project" value="UniProtKB-KW"/>
</dbReference>
<dbReference type="GO" id="GO:0015031">
    <property type="term" value="P:protein transport"/>
    <property type="evidence" value="ECO:0007669"/>
    <property type="project" value="UniProtKB-KW"/>
</dbReference>
<evidence type="ECO:0000256" key="7">
    <source>
        <dbReference type="ARBA" id="ARBA00022927"/>
    </source>
</evidence>
<keyword evidence="5" id="KW-0256">Endoplasmic reticulum</keyword>
<gene>
    <name evidence="12" type="ORF">DIURU_004765</name>
</gene>
<dbReference type="AlphaFoldDB" id="A0A642UF53"/>
<sequence>MNIFRFLGDLAHLVSIFLLIHTIEKNKSANGLSLKTQVLYMIVYITRYTDLFTKFYSVYNTLMKITFLVSQAYIIFLIAKKYIKNTKIEVDTFPIRYLFAAAALFALIFTQKYTVGGIVWSFSLWLESVAIIPQLYILQRTGEAENITTHYIAALGIYRALYIPNWIWRYLVEGKFNYVSVLSGVVQTLVYTDFFYIYWQKVLKGKKFSLPV</sequence>
<dbReference type="InterPro" id="IPR000133">
    <property type="entry name" value="ER_ret_rcpt"/>
</dbReference>
<comment type="subcellular location">
    <subcellularLocation>
        <location evidence="1">Endoplasmic reticulum membrane</location>
        <topology evidence="1">Multi-pass membrane protein</topology>
    </subcellularLocation>
</comment>
<evidence type="ECO:0000256" key="1">
    <source>
        <dbReference type="ARBA" id="ARBA00004477"/>
    </source>
</evidence>
<feature type="transmembrane region" description="Helical" evidence="11">
    <location>
        <begin position="65"/>
        <end position="83"/>
    </location>
</feature>
<dbReference type="PRINTS" id="PR00660">
    <property type="entry name" value="ERLUMENR"/>
</dbReference>
<evidence type="ECO:0000256" key="4">
    <source>
        <dbReference type="ARBA" id="ARBA00022692"/>
    </source>
</evidence>
<keyword evidence="3" id="KW-0813">Transport</keyword>
<dbReference type="Pfam" id="PF00810">
    <property type="entry name" value="ER_lumen_recept"/>
    <property type="match status" value="1"/>
</dbReference>
<reference evidence="12 13" key="1">
    <citation type="submission" date="2019-07" db="EMBL/GenBank/DDBJ databases">
        <title>Genome assembly of two rare yeast pathogens: Diutina rugosa and Trichomonascus ciferrii.</title>
        <authorList>
            <person name="Mixao V."/>
            <person name="Saus E."/>
            <person name="Hansen A."/>
            <person name="Lass-Flor C."/>
            <person name="Gabaldon T."/>
        </authorList>
    </citation>
    <scope>NUCLEOTIDE SEQUENCE [LARGE SCALE GENOMIC DNA]</scope>
    <source>
        <strain evidence="12 13">CBS 613</strain>
    </source>
</reference>
<keyword evidence="13" id="KW-1185">Reference proteome</keyword>
<evidence type="ECO:0000256" key="11">
    <source>
        <dbReference type="SAM" id="Phobius"/>
    </source>
</evidence>
<evidence type="ECO:0000256" key="10">
    <source>
        <dbReference type="ARBA" id="ARBA00023170"/>
    </source>
</evidence>
<keyword evidence="10" id="KW-0675">Receptor</keyword>
<dbReference type="EMBL" id="SWFT01000149">
    <property type="protein sequence ID" value="KAA8897912.1"/>
    <property type="molecule type" value="Genomic_DNA"/>
</dbReference>
<evidence type="ECO:0000256" key="2">
    <source>
        <dbReference type="ARBA" id="ARBA00010120"/>
    </source>
</evidence>
<proteinExistence type="inferred from homology"/>
<evidence type="ECO:0000256" key="5">
    <source>
        <dbReference type="ARBA" id="ARBA00022824"/>
    </source>
</evidence>
<name>A0A642UF53_DIURU</name>
<dbReference type="OrthoDB" id="7694678at2759"/>
<dbReference type="VEuPathDB" id="FungiDB:DIURU_004765"/>
<dbReference type="RefSeq" id="XP_034010169.1">
    <property type="nucleotide sequence ID" value="XM_034157674.1"/>
</dbReference>
<keyword evidence="6" id="KW-0931">ER-Golgi transport</keyword>
<evidence type="ECO:0000313" key="12">
    <source>
        <dbReference type="EMBL" id="KAA8897912.1"/>
    </source>
</evidence>
<dbReference type="GO" id="GO:0006621">
    <property type="term" value="P:protein retention in ER lumen"/>
    <property type="evidence" value="ECO:0007669"/>
    <property type="project" value="InterPro"/>
</dbReference>
<dbReference type="GO" id="GO:0046923">
    <property type="term" value="F:ER retention sequence binding"/>
    <property type="evidence" value="ECO:0007669"/>
    <property type="project" value="InterPro"/>
</dbReference>
<keyword evidence="7" id="KW-0653">Protein transport</keyword>
<feature type="transmembrane region" description="Helical" evidence="11">
    <location>
        <begin position="95"/>
        <end position="111"/>
    </location>
</feature>
<keyword evidence="9 11" id="KW-0472">Membrane</keyword>
<evidence type="ECO:0008006" key="14">
    <source>
        <dbReference type="Google" id="ProtNLM"/>
    </source>
</evidence>
<comment type="caution">
    <text evidence="12">The sequence shown here is derived from an EMBL/GenBank/DDBJ whole genome shotgun (WGS) entry which is preliminary data.</text>
</comment>
<dbReference type="Proteomes" id="UP000449547">
    <property type="component" value="Unassembled WGS sequence"/>
</dbReference>
<dbReference type="GeneID" id="54783416"/>